<sequence length="442" mass="48666">MIRLSIILLFSWQIIFAQNKTVAYKKSTIQLGLFPGISTNGLNPGEYENLFSFNLFTGYGYSTRYFELNGLSGFNTASSSGIHISGIANFIGGNEMVGLTEKEKRKQIRNGYETNLTGFQLAGVLNYTGANTEGAQITVGVNNTQKYLIGAQIGGLFNYVGSFTMGTQLSLIGNYSKKSMSGVQLSLLLNTTQGSATGMQIGAYNHAGVINPTKGPNPSTNTAMQIGIINTTGDMGGWQIGVLNIGNRVAGTQIGIINIFKMPKPVDYKASPAFGLLNIGGSMNPRFYVSELYLTNYGLFTGKGLNSKVRSASRFVYSYNEIIYSTNYKQEREIKWGASYRFGIISFTKSQDPNVWRNYFSFSTELGHYNLNKKLDNQLRMRYAAHIELGSRLSRKMSSFYPFVAFSYNYMPDAIANTPKFLATTASNGKLWAGYSVGLMIH</sequence>
<dbReference type="EMBL" id="UOES01000027">
    <property type="protein sequence ID" value="VAW25843.1"/>
    <property type="molecule type" value="Genomic_DNA"/>
</dbReference>
<dbReference type="AlphaFoldDB" id="A0A3B0UC25"/>
<name>A0A3B0UC25_9ZZZZ</name>
<evidence type="ECO:0000313" key="1">
    <source>
        <dbReference type="EMBL" id="VAW25843.1"/>
    </source>
</evidence>
<reference evidence="1" key="1">
    <citation type="submission" date="2018-06" db="EMBL/GenBank/DDBJ databases">
        <authorList>
            <person name="Zhirakovskaya E."/>
        </authorList>
    </citation>
    <scope>NUCLEOTIDE SEQUENCE</scope>
</reference>
<organism evidence="1">
    <name type="scientific">hydrothermal vent metagenome</name>
    <dbReference type="NCBI Taxonomy" id="652676"/>
    <lineage>
        <taxon>unclassified sequences</taxon>
        <taxon>metagenomes</taxon>
        <taxon>ecological metagenomes</taxon>
    </lineage>
</organism>
<gene>
    <name evidence="1" type="ORF">MNBD_BACTEROID06-1079</name>
</gene>
<accession>A0A3B0UC25</accession>
<proteinExistence type="predicted"/>
<protein>
    <submittedName>
        <fullName evidence="1">Uncharacterized protein</fullName>
    </submittedName>
</protein>